<dbReference type="InterPro" id="IPR000014">
    <property type="entry name" value="PAS"/>
</dbReference>
<reference evidence="5 6" key="1">
    <citation type="submission" date="2021-01" db="EMBL/GenBank/DDBJ databases">
        <title>Actinoplanes sp. nov. LDG1-06 isolated from lichen.</title>
        <authorList>
            <person name="Saeng-In P."/>
            <person name="Phongsopitanun W."/>
            <person name="Kanchanasin P."/>
            <person name="Yuki M."/>
            <person name="Kudo T."/>
            <person name="Ohkuma M."/>
            <person name="Tanasupawat S."/>
        </authorList>
    </citation>
    <scope>NUCLEOTIDE SEQUENCE [LARGE SCALE GENOMIC DNA]</scope>
    <source>
        <strain evidence="5 6">LDG1-06</strain>
    </source>
</reference>
<feature type="domain" description="PAC" evidence="3">
    <location>
        <begin position="400"/>
        <end position="451"/>
    </location>
</feature>
<feature type="transmembrane region" description="Helical" evidence="1">
    <location>
        <begin position="132"/>
        <end position="152"/>
    </location>
</feature>
<gene>
    <name evidence="5" type="ORF">JIG36_09470</name>
</gene>
<dbReference type="SUPFAM" id="SSF55073">
    <property type="entry name" value="Nucleotide cyclase"/>
    <property type="match status" value="1"/>
</dbReference>
<keyword evidence="6" id="KW-1185">Reference proteome</keyword>
<evidence type="ECO:0000313" key="5">
    <source>
        <dbReference type="EMBL" id="MBM2615783.1"/>
    </source>
</evidence>
<dbReference type="SMART" id="SM00267">
    <property type="entry name" value="GGDEF"/>
    <property type="match status" value="1"/>
</dbReference>
<dbReference type="InterPro" id="IPR035965">
    <property type="entry name" value="PAS-like_dom_sf"/>
</dbReference>
<dbReference type="InterPro" id="IPR000700">
    <property type="entry name" value="PAS-assoc_C"/>
</dbReference>
<dbReference type="CDD" id="cd00130">
    <property type="entry name" value="PAS"/>
    <property type="match status" value="1"/>
</dbReference>
<evidence type="ECO:0000259" key="2">
    <source>
        <dbReference type="PROSITE" id="PS50112"/>
    </source>
</evidence>
<feature type="domain" description="PAS" evidence="2">
    <location>
        <begin position="326"/>
        <end position="396"/>
    </location>
</feature>
<dbReference type="InterPro" id="IPR043128">
    <property type="entry name" value="Rev_trsase/Diguanyl_cyclase"/>
</dbReference>
<dbReference type="NCBIfam" id="TIGR00229">
    <property type="entry name" value="sensory_box"/>
    <property type="match status" value="1"/>
</dbReference>
<accession>A0ABS2A7H1</accession>
<dbReference type="PROSITE" id="PS50113">
    <property type="entry name" value="PAC"/>
    <property type="match status" value="1"/>
</dbReference>
<dbReference type="PANTHER" id="PTHR44757:SF2">
    <property type="entry name" value="BIOFILM ARCHITECTURE MAINTENANCE PROTEIN MBAA"/>
    <property type="match status" value="1"/>
</dbReference>
<feature type="transmembrane region" description="Helical" evidence="1">
    <location>
        <begin position="99"/>
        <end position="120"/>
    </location>
</feature>
<feature type="transmembrane region" description="Helical" evidence="1">
    <location>
        <begin position="12"/>
        <end position="31"/>
    </location>
</feature>
<feature type="transmembrane region" description="Helical" evidence="1">
    <location>
        <begin position="198"/>
        <end position="218"/>
    </location>
</feature>
<dbReference type="InterPro" id="IPR029787">
    <property type="entry name" value="Nucleotide_cyclase"/>
</dbReference>
<feature type="transmembrane region" description="Helical" evidence="1">
    <location>
        <begin position="224"/>
        <end position="244"/>
    </location>
</feature>
<evidence type="ECO:0000256" key="1">
    <source>
        <dbReference type="SAM" id="Phobius"/>
    </source>
</evidence>
<dbReference type="SUPFAM" id="SSF55785">
    <property type="entry name" value="PYP-like sensor domain (PAS domain)"/>
    <property type="match status" value="1"/>
</dbReference>
<keyword evidence="1" id="KW-0472">Membrane</keyword>
<dbReference type="RefSeq" id="WP_203375638.1">
    <property type="nucleotide sequence ID" value="NZ_JAENHP010000002.1"/>
</dbReference>
<comment type="caution">
    <text evidence="5">The sequence shown here is derived from an EMBL/GenBank/DDBJ whole genome shotgun (WGS) entry which is preliminary data.</text>
</comment>
<feature type="transmembrane region" description="Helical" evidence="1">
    <location>
        <begin position="265"/>
        <end position="283"/>
    </location>
</feature>
<dbReference type="PROSITE" id="PS50112">
    <property type="entry name" value="PAS"/>
    <property type="match status" value="1"/>
</dbReference>
<sequence length="607" mass="64806">MRDLVRRPDPVLAGLAAFSVAIVLWFLVGPGGATTSWAVQTCLDVMIAAFSWRMVRATAGDRYARRFWRAVLATGVLCALGDGYQTVLTIVRGANHQPSPIQTGLVVLGMVTVIITMLFHPLGGAGRQRLRLWLDATTVLTAVIVFLWYFVLAQVVTDGDPTELVGAVATSAVMLLITVGLLKLLLSGTAPFSRGPGIVASLGVAGTAIAASTVTLLTGTEDPGVIYTAQLVPCLLMPVGMRYQELRMRRRGAETGPAGRRRSSRLPYVAVGAVQLLLVAALVGSGGDLRVWGVTIGAVAITALVLSRQIAAFTDNERLLDEIDSSREWFRSLLQHSSDVTLVVGRDGSVHFATPAVHKVLGIGSDEIDGTVLADRVHPDDMPMLRELMQRLAARPGTEADAQVRLRHTDGSYRWLQVVGVDLTENPSVKAIVFNARDVTEARRLHDELSHRATHDALTGLADRSLLEQRLVASTGPVSVLLIDLDDFKPINDRYGHHAGDQVLVAVGERLTTWTGETGLAVRLGGDEFAVLLPGADAATAAERAEHIALAVAEPMRLADDLEVTVGASVGVATGRPDDAAQLLRDADAAMYRQKALRSGSSLAPVR</sequence>
<dbReference type="InterPro" id="IPR000160">
    <property type="entry name" value="GGDEF_dom"/>
</dbReference>
<dbReference type="Gene3D" id="3.30.70.270">
    <property type="match status" value="1"/>
</dbReference>
<organism evidence="5 6">
    <name type="scientific">Paractinoplanes ovalisporus</name>
    <dbReference type="NCBI Taxonomy" id="2810368"/>
    <lineage>
        <taxon>Bacteria</taxon>
        <taxon>Bacillati</taxon>
        <taxon>Actinomycetota</taxon>
        <taxon>Actinomycetes</taxon>
        <taxon>Micromonosporales</taxon>
        <taxon>Micromonosporaceae</taxon>
        <taxon>Paractinoplanes</taxon>
    </lineage>
</organism>
<feature type="transmembrane region" description="Helical" evidence="1">
    <location>
        <begin position="67"/>
        <end position="87"/>
    </location>
</feature>
<dbReference type="Pfam" id="PF08447">
    <property type="entry name" value="PAS_3"/>
    <property type="match status" value="1"/>
</dbReference>
<dbReference type="NCBIfam" id="TIGR00254">
    <property type="entry name" value="GGDEF"/>
    <property type="match status" value="1"/>
</dbReference>
<protein>
    <submittedName>
        <fullName evidence="5">GGDEF domain-containing protein</fullName>
    </submittedName>
</protein>
<evidence type="ECO:0000259" key="4">
    <source>
        <dbReference type="PROSITE" id="PS50887"/>
    </source>
</evidence>
<dbReference type="Pfam" id="PF00990">
    <property type="entry name" value="GGDEF"/>
    <property type="match status" value="1"/>
</dbReference>
<dbReference type="PANTHER" id="PTHR44757">
    <property type="entry name" value="DIGUANYLATE CYCLASE DGCP"/>
    <property type="match status" value="1"/>
</dbReference>
<dbReference type="EMBL" id="JAENHP010000002">
    <property type="protein sequence ID" value="MBM2615783.1"/>
    <property type="molecule type" value="Genomic_DNA"/>
</dbReference>
<dbReference type="InterPro" id="IPR052155">
    <property type="entry name" value="Biofilm_reg_signaling"/>
</dbReference>
<proteinExistence type="predicted"/>
<evidence type="ECO:0000313" key="6">
    <source>
        <dbReference type="Proteomes" id="UP000632138"/>
    </source>
</evidence>
<dbReference type="Gene3D" id="3.30.450.20">
    <property type="entry name" value="PAS domain"/>
    <property type="match status" value="1"/>
</dbReference>
<dbReference type="Proteomes" id="UP000632138">
    <property type="component" value="Unassembled WGS sequence"/>
</dbReference>
<keyword evidence="1" id="KW-0812">Transmembrane</keyword>
<dbReference type="SMART" id="SM00091">
    <property type="entry name" value="PAS"/>
    <property type="match status" value="1"/>
</dbReference>
<keyword evidence="1" id="KW-1133">Transmembrane helix</keyword>
<dbReference type="InterPro" id="IPR013655">
    <property type="entry name" value="PAS_fold_3"/>
</dbReference>
<name>A0ABS2A7H1_9ACTN</name>
<feature type="domain" description="GGDEF" evidence="4">
    <location>
        <begin position="476"/>
        <end position="607"/>
    </location>
</feature>
<feature type="transmembrane region" description="Helical" evidence="1">
    <location>
        <begin position="37"/>
        <end position="55"/>
    </location>
</feature>
<dbReference type="PROSITE" id="PS50887">
    <property type="entry name" value="GGDEF"/>
    <property type="match status" value="1"/>
</dbReference>
<dbReference type="CDD" id="cd01949">
    <property type="entry name" value="GGDEF"/>
    <property type="match status" value="1"/>
</dbReference>
<feature type="transmembrane region" description="Helical" evidence="1">
    <location>
        <begin position="289"/>
        <end position="306"/>
    </location>
</feature>
<evidence type="ECO:0000259" key="3">
    <source>
        <dbReference type="PROSITE" id="PS50113"/>
    </source>
</evidence>
<feature type="transmembrane region" description="Helical" evidence="1">
    <location>
        <begin position="164"/>
        <end position="186"/>
    </location>
</feature>